<dbReference type="Pfam" id="PF05699">
    <property type="entry name" value="Dimer_Tnp_hAT"/>
    <property type="match status" value="1"/>
</dbReference>
<dbReference type="HOGENOM" id="CLU_273648_0_0_1"/>
<protein>
    <recommendedName>
        <fullName evidence="6">HAT C-terminal dimerisation domain-containing protein</fullName>
    </recommendedName>
</protein>
<gene>
    <name evidence="4" type="ORF">TSTA_109590</name>
</gene>
<dbReference type="InterPro" id="IPR008906">
    <property type="entry name" value="HATC_C_dom"/>
</dbReference>
<evidence type="ECO:0000313" key="4">
    <source>
        <dbReference type="EMBL" id="EED11779.1"/>
    </source>
</evidence>
<evidence type="ECO:0000259" key="2">
    <source>
        <dbReference type="Pfam" id="PF12550"/>
    </source>
</evidence>
<dbReference type="Pfam" id="PF16787">
    <property type="entry name" value="NDC10_II"/>
    <property type="match status" value="2"/>
</dbReference>
<evidence type="ECO:0008006" key="6">
    <source>
        <dbReference type="Google" id="ProtNLM"/>
    </source>
</evidence>
<sequence length="1175" mass="134887">MDRLLSLLPRTAPLQIQVPDIATTEIEPPRPEDIAIQKALDEVLEYHRVHRPKITTKNYEPKQKEWKAWCKKMGFKEGGRYLPGDYVDEGKLLLFIKEEVASHPPRRGQRLKAERKRKRTEAVEVLSEGPPSKRKREKISVPSMAFEELPIERDDDEVCSELVLMYNTVRSYCSAINELWAHQTSLGLHNAARPQRVAMTALKTSIARGQHQSRRDEFTDRGLATIRDGYVASQIPDLTRKVWAQCLGQNQIEQQFRTQLCFLFGNSMLLRLSNRLPMELPDLFSMPLPSEGPKGKGWCLVTVMDQGKTNQHGRLEYGAALRHRDHQSCLIGALATYFFWRWHCSGESFPYFRTSQDWYSIKVSGARLAELNGVSEDQIRRGGRWNADQMTGCYLTTLPRSFMRGIADFDPDWSSSYYLFRETVCPPPALLKRVWPDLDRWQAAHLERTDATERVEPNIAAGGFLELLQRLRTVFLQDSVLWRTEFPSHPIFRDPLFQMAEYKAFELDIHMAVTIAMEEDPHSIAIQKAIPAVNDRLRTMTAAIQTGQVTHSRALRSLEDLMVSRIDQLTATINDSIGGTFTCQFVPRGQIVPPPVTGAAFGPTAPIQLPVTTLEKASQAPQYQLWKEWTVGLNGQLSIERLDELYGSGWRSGPESSAERQFYSRRKTLINEIRRLATVEDASLGDPCQTVVAKLEEERIRAGASLSKLIDALKSILDLIGCQRKETLLSCHTLITSSFVVANHSGEEQFATLLPVLEDYGIIQKLGAIVCDNHTANNKLCRIISKHLMEAKEIKWDPTYRRIFCIGHVINLAVQAFLFQDVVEAEELSSYDEAEAKGEDGDDADNIQMRAKFRALGPLGKLHNIRTKEFKDFAGRLIPLDNRTRWNSWYHMLHVALQYEGAVDVYTKKHFDTLEVDYLSPIDWEKLRTTSKFLGLFEHATLKTQGDQATIDNVLFIMDAIIKHFENARVEHASDKEFCARIQNGWDTFDKYYSKSDDSPLYAAALILHPARRTKYIQANWRKTWQKPAIQKVKKLWEEYREKAPFHIVMPLYEKNTTQDLDELDQILQDLGNFARPASQDEFEDYNSESPYQIRTSALTWWCQDQQQKRWPRLSYMAIDILSIPAMSDEPEPVFSGARRTITWERAQLSAENIERIECLKHWQKSGISKEKLEE</sequence>
<dbReference type="Gene3D" id="1.10.443.20">
    <property type="entry name" value="Centromere DNA-binding protein complex CBF3 subunit, domain 2"/>
    <property type="match status" value="2"/>
</dbReference>
<name>B8MU61_TALSN</name>
<feature type="domain" description="Ndc10" evidence="3">
    <location>
        <begin position="253"/>
        <end position="362"/>
    </location>
</feature>
<dbReference type="InterPro" id="IPR012337">
    <property type="entry name" value="RNaseH-like_sf"/>
</dbReference>
<dbReference type="InterPro" id="IPR052035">
    <property type="entry name" value="ZnF_BED_domain_contain"/>
</dbReference>
<feature type="domain" description="Transcription activator GCR1-like" evidence="2">
    <location>
        <begin position="624"/>
        <end position="684"/>
    </location>
</feature>
<organism evidence="4 5">
    <name type="scientific">Talaromyces stipitatus (strain ATCC 10500 / CBS 375.48 / QM 6759 / NRRL 1006)</name>
    <name type="common">Penicillium stipitatum</name>
    <dbReference type="NCBI Taxonomy" id="441959"/>
    <lineage>
        <taxon>Eukaryota</taxon>
        <taxon>Fungi</taxon>
        <taxon>Dikarya</taxon>
        <taxon>Ascomycota</taxon>
        <taxon>Pezizomycotina</taxon>
        <taxon>Eurotiomycetes</taxon>
        <taxon>Eurotiomycetidae</taxon>
        <taxon>Eurotiales</taxon>
        <taxon>Trichocomaceae</taxon>
        <taxon>Talaromyces</taxon>
        <taxon>Talaromyces sect. Talaromyces</taxon>
    </lineage>
</organism>
<accession>B8MU61</accession>
<dbReference type="GeneID" id="8107191"/>
<dbReference type="GO" id="GO:0046983">
    <property type="term" value="F:protein dimerization activity"/>
    <property type="evidence" value="ECO:0007669"/>
    <property type="project" value="InterPro"/>
</dbReference>
<dbReference type="OrthoDB" id="4325529at2759"/>
<dbReference type="InterPro" id="IPR038279">
    <property type="entry name" value="Ndc10_dom2_sf"/>
</dbReference>
<evidence type="ECO:0000259" key="3">
    <source>
        <dbReference type="Pfam" id="PF16787"/>
    </source>
</evidence>
<feature type="domain" description="HAT C-terminal dimerisation" evidence="1">
    <location>
        <begin position="1083"/>
        <end position="1163"/>
    </location>
</feature>
<dbReference type="Pfam" id="PF12550">
    <property type="entry name" value="GCR1_C"/>
    <property type="match status" value="1"/>
</dbReference>
<dbReference type="InParanoid" id="B8MU61"/>
<proteinExistence type="predicted"/>
<feature type="domain" description="Ndc10" evidence="3">
    <location>
        <begin position="364"/>
        <end position="502"/>
    </location>
</feature>
<dbReference type="Proteomes" id="UP000001745">
    <property type="component" value="Unassembled WGS sequence"/>
</dbReference>
<dbReference type="EMBL" id="EQ962661">
    <property type="protein sequence ID" value="EED11779.1"/>
    <property type="molecule type" value="Genomic_DNA"/>
</dbReference>
<keyword evidence="5" id="KW-1185">Reference proteome</keyword>
<dbReference type="eggNOG" id="KOG1121">
    <property type="taxonomic scope" value="Eukaryota"/>
</dbReference>
<dbReference type="RefSeq" id="XP_002488535.1">
    <property type="nucleotide sequence ID" value="XM_002488490.1"/>
</dbReference>
<evidence type="ECO:0000259" key="1">
    <source>
        <dbReference type="Pfam" id="PF05699"/>
    </source>
</evidence>
<dbReference type="GO" id="GO:0003677">
    <property type="term" value="F:DNA binding"/>
    <property type="evidence" value="ECO:0007669"/>
    <property type="project" value="InterPro"/>
</dbReference>
<dbReference type="VEuPathDB" id="FungiDB:TSTA_109590"/>
<dbReference type="PANTHER" id="PTHR46481:SF7">
    <property type="entry name" value="ZINC FINGER BED DOMAIN-CONTAINING PROTEIN RICESLEEPER 2-LIKE"/>
    <property type="match status" value="1"/>
</dbReference>
<evidence type="ECO:0000313" key="5">
    <source>
        <dbReference type="Proteomes" id="UP000001745"/>
    </source>
</evidence>
<dbReference type="InterPro" id="IPR031872">
    <property type="entry name" value="NDC10_II"/>
</dbReference>
<dbReference type="PANTHER" id="PTHR46481">
    <property type="entry name" value="ZINC FINGER BED DOMAIN-CONTAINING PROTEIN 4"/>
    <property type="match status" value="1"/>
</dbReference>
<dbReference type="InterPro" id="IPR022210">
    <property type="entry name" value="TF_GCR1-like"/>
</dbReference>
<dbReference type="AlphaFoldDB" id="B8MU61"/>
<dbReference type="SUPFAM" id="SSF53098">
    <property type="entry name" value="Ribonuclease H-like"/>
    <property type="match status" value="1"/>
</dbReference>
<reference evidence="5" key="1">
    <citation type="journal article" date="2015" name="Genome Announc.">
        <title>Genome sequence of the AIDS-associated pathogen Penicillium marneffei (ATCC18224) and its near taxonomic relative Talaromyces stipitatus (ATCC10500).</title>
        <authorList>
            <person name="Nierman W.C."/>
            <person name="Fedorova-Abrams N.D."/>
            <person name="Andrianopoulos A."/>
        </authorList>
    </citation>
    <scope>NUCLEOTIDE SEQUENCE [LARGE SCALE GENOMIC DNA]</scope>
    <source>
        <strain evidence="5">ATCC 10500 / CBS 375.48 / QM 6759 / NRRL 1006</strain>
    </source>
</reference>
<dbReference type="PhylomeDB" id="B8MU61"/>